<evidence type="ECO:0000313" key="2">
    <source>
        <dbReference type="Proteomes" id="UP000568839"/>
    </source>
</evidence>
<name>A0A841PZN0_9BACL</name>
<protein>
    <submittedName>
        <fullName evidence="1">Putative FMN-binding regulatory protein PaiB</fullName>
    </submittedName>
</protein>
<keyword evidence="2" id="KW-1185">Reference proteome</keyword>
<reference evidence="1 2" key="1">
    <citation type="submission" date="2020-08" db="EMBL/GenBank/DDBJ databases">
        <title>Genomic Encyclopedia of Type Strains, Phase IV (KMG-IV): sequencing the most valuable type-strain genomes for metagenomic binning, comparative biology and taxonomic classification.</title>
        <authorList>
            <person name="Goeker M."/>
        </authorList>
    </citation>
    <scope>NUCLEOTIDE SEQUENCE [LARGE SCALE GENOMIC DNA]</scope>
    <source>
        <strain evidence="1 2">DSM 21769</strain>
    </source>
</reference>
<dbReference type="EMBL" id="JACHHJ010000003">
    <property type="protein sequence ID" value="MBB6450232.1"/>
    <property type="molecule type" value="Genomic_DNA"/>
</dbReference>
<dbReference type="Proteomes" id="UP000568839">
    <property type="component" value="Unassembled WGS sequence"/>
</dbReference>
<dbReference type="InterPro" id="IPR012349">
    <property type="entry name" value="Split_barrel_FMN-bd"/>
</dbReference>
<accession>A0A841PZN0</accession>
<dbReference type="AlphaFoldDB" id="A0A841PZN0"/>
<organism evidence="1 2">
    <name type="scientific">Geomicrobium halophilum</name>
    <dbReference type="NCBI Taxonomy" id="549000"/>
    <lineage>
        <taxon>Bacteria</taxon>
        <taxon>Bacillati</taxon>
        <taxon>Bacillota</taxon>
        <taxon>Bacilli</taxon>
        <taxon>Bacillales</taxon>
        <taxon>Geomicrobium</taxon>
    </lineage>
</organism>
<comment type="caution">
    <text evidence="1">The sequence shown here is derived from an EMBL/GenBank/DDBJ whole genome shotgun (WGS) entry which is preliminary data.</text>
</comment>
<proteinExistence type="predicted"/>
<dbReference type="Gene3D" id="2.30.110.10">
    <property type="entry name" value="Electron Transport, Fmn-binding Protein, Chain A"/>
    <property type="match status" value="1"/>
</dbReference>
<evidence type="ECO:0000313" key="1">
    <source>
        <dbReference type="EMBL" id="MBB6450232.1"/>
    </source>
</evidence>
<gene>
    <name evidence="1" type="ORF">HNR44_002215</name>
</gene>
<sequence>MKVPIAHINWMKSILNILKARPRGVAGFKIKVDKIEGKAKLVKTTRGERQKLVIHALEKSEHEDEQKIASDMKKNLEADV</sequence>